<dbReference type="InterPro" id="IPR046697">
    <property type="entry name" value="DUF6567"/>
</dbReference>
<name>A0A1M7IU30_9BACT</name>
<dbReference type="RefSeq" id="WP_073091218.1">
    <property type="nucleotide sequence ID" value="NZ_FRCY01000001.1"/>
</dbReference>
<protein>
    <recommendedName>
        <fullName evidence="4">Lipoprotein</fullName>
    </recommendedName>
</protein>
<keyword evidence="1" id="KW-0732">Signal</keyword>
<evidence type="ECO:0000313" key="3">
    <source>
        <dbReference type="Proteomes" id="UP000184513"/>
    </source>
</evidence>
<dbReference type="AlphaFoldDB" id="A0A1M7IU30"/>
<organism evidence="2 3">
    <name type="scientific">Cyclobacterium lianum</name>
    <dbReference type="NCBI Taxonomy" id="388280"/>
    <lineage>
        <taxon>Bacteria</taxon>
        <taxon>Pseudomonadati</taxon>
        <taxon>Bacteroidota</taxon>
        <taxon>Cytophagia</taxon>
        <taxon>Cytophagales</taxon>
        <taxon>Cyclobacteriaceae</taxon>
        <taxon>Cyclobacterium</taxon>
    </lineage>
</organism>
<feature type="signal peptide" evidence="1">
    <location>
        <begin position="1"/>
        <end position="25"/>
    </location>
</feature>
<dbReference type="Pfam" id="PF20205">
    <property type="entry name" value="DUF6567"/>
    <property type="match status" value="1"/>
</dbReference>
<feature type="chain" id="PRO_5012364728" description="Lipoprotein" evidence="1">
    <location>
        <begin position="26"/>
        <end position="123"/>
    </location>
</feature>
<evidence type="ECO:0000256" key="1">
    <source>
        <dbReference type="SAM" id="SignalP"/>
    </source>
</evidence>
<dbReference type="EMBL" id="FRCY01000001">
    <property type="protein sequence ID" value="SHM44205.1"/>
    <property type="molecule type" value="Genomic_DNA"/>
</dbReference>
<dbReference type="Proteomes" id="UP000184513">
    <property type="component" value="Unassembled WGS sequence"/>
</dbReference>
<evidence type="ECO:0000313" key="2">
    <source>
        <dbReference type="EMBL" id="SHM44205.1"/>
    </source>
</evidence>
<sequence>MKKARNVMLGMALIFGLGSCGVNQAWVLNQNQNNTQVNLGSNNFQVLGQVKGAAEVDYILVFGGKNRRNLFNEAYSAMIEEAELSSGSRALTNILTEEHVGGIPPFYYKRTITVSGTVVEFTR</sequence>
<dbReference type="STRING" id="388280.SAMN04488057_101465"/>
<reference evidence="2 3" key="1">
    <citation type="submission" date="2016-11" db="EMBL/GenBank/DDBJ databases">
        <authorList>
            <person name="Jaros S."/>
            <person name="Januszkiewicz K."/>
            <person name="Wedrychowicz H."/>
        </authorList>
    </citation>
    <scope>NUCLEOTIDE SEQUENCE [LARGE SCALE GENOMIC DNA]</scope>
    <source>
        <strain evidence="2 3">CGMCC 1.6102</strain>
    </source>
</reference>
<keyword evidence="3" id="KW-1185">Reference proteome</keyword>
<dbReference type="PROSITE" id="PS51257">
    <property type="entry name" value="PROKAR_LIPOPROTEIN"/>
    <property type="match status" value="1"/>
</dbReference>
<gene>
    <name evidence="2" type="ORF">SAMN04488057_101465</name>
</gene>
<dbReference type="OrthoDB" id="957206at2"/>
<evidence type="ECO:0008006" key="4">
    <source>
        <dbReference type="Google" id="ProtNLM"/>
    </source>
</evidence>
<proteinExistence type="predicted"/>
<accession>A0A1M7IU30</accession>